<feature type="non-terminal residue" evidence="5">
    <location>
        <position position="1"/>
    </location>
</feature>
<feature type="domain" description="Ig-like" evidence="4">
    <location>
        <begin position="165"/>
        <end position="249"/>
    </location>
</feature>
<dbReference type="EMBL" id="VOAJ01006359">
    <property type="protein sequence ID" value="KAF0872296.1"/>
    <property type="molecule type" value="Genomic_DNA"/>
</dbReference>
<keyword evidence="6" id="KW-1185">Reference proteome</keyword>
<feature type="chain" id="PRO_5026122418" evidence="3">
    <location>
        <begin position="22"/>
        <end position="256"/>
    </location>
</feature>
<accession>A0A6G1A966</accession>
<dbReference type="AlphaFoldDB" id="A0A6G1A966"/>
<sequence length="256" mass="29050">MGPQLTLLMGAVVGCLLPARCCILCDFKVELALDSMEKDYLPTHIGRGRQQEVMEWIRQAVENFKDLPDLEPTYDKIVGEGLTETSCVYLTPGWVGDGEYTLSPCCFPGDTFLKEFSKMLTREKEGFQRNVARFLKPGFCPNKCGELLQLLRYCDNCTMHTKSCPKSTDCGVRQINVRELDNMILDCELDWHTIAEGVTNYSFYRVWGSNSETLMYKGKQPAVIKRMMMPVDAGNYRCELGTERSGPVSIIRFEVT</sequence>
<dbReference type="GO" id="GO:0005102">
    <property type="term" value="F:signaling receptor binding"/>
    <property type="evidence" value="ECO:0007669"/>
    <property type="project" value="InterPro"/>
</dbReference>
<evidence type="ECO:0000313" key="6">
    <source>
        <dbReference type="Proteomes" id="UP000475037"/>
    </source>
</evidence>
<comment type="similarity">
    <text evidence="1">Belongs to the Izumo family.</text>
</comment>
<name>A0A6G1A966_CROCR</name>
<dbReference type="InterPro" id="IPR029389">
    <property type="entry name" value="IZUMO"/>
</dbReference>
<evidence type="ECO:0000256" key="2">
    <source>
        <dbReference type="ARBA" id="ARBA00022729"/>
    </source>
</evidence>
<feature type="signal peptide" evidence="3">
    <location>
        <begin position="1"/>
        <end position="21"/>
    </location>
</feature>
<proteinExistence type="inferred from homology"/>
<dbReference type="InterPro" id="IPR032699">
    <property type="entry name" value="Izumo-Ig"/>
</dbReference>
<dbReference type="Pfam" id="PF15005">
    <property type="entry name" value="IZUMO"/>
    <property type="match status" value="1"/>
</dbReference>
<dbReference type="PANTHER" id="PTHR35540:SF1">
    <property type="entry name" value="IZUMO SPERM-EGG FUSION PROTEIN 1"/>
    <property type="match status" value="1"/>
</dbReference>
<dbReference type="PANTHER" id="PTHR35540">
    <property type="entry name" value="IZUMO SPERM-EGG FUSION PROTEIN 1"/>
    <property type="match status" value="1"/>
</dbReference>
<organism evidence="5 6">
    <name type="scientific">Crocuta crocuta</name>
    <name type="common">Spotted hyena</name>
    <dbReference type="NCBI Taxonomy" id="9678"/>
    <lineage>
        <taxon>Eukaryota</taxon>
        <taxon>Metazoa</taxon>
        <taxon>Chordata</taxon>
        <taxon>Craniata</taxon>
        <taxon>Vertebrata</taxon>
        <taxon>Euteleostomi</taxon>
        <taxon>Mammalia</taxon>
        <taxon>Eutheria</taxon>
        <taxon>Laurasiatheria</taxon>
        <taxon>Carnivora</taxon>
        <taxon>Feliformia</taxon>
        <taxon>Hyaenidae</taxon>
        <taxon>Crocuta</taxon>
    </lineage>
</organism>
<evidence type="ECO:0000256" key="1">
    <source>
        <dbReference type="ARBA" id="ARBA00009633"/>
    </source>
</evidence>
<feature type="non-terminal residue" evidence="5">
    <location>
        <position position="256"/>
    </location>
</feature>
<evidence type="ECO:0000259" key="4">
    <source>
        <dbReference type="PROSITE" id="PS50835"/>
    </source>
</evidence>
<protein>
    <submittedName>
        <fullName evidence="5">IZUM1 protein</fullName>
    </submittedName>
</protein>
<dbReference type="GO" id="GO:0002080">
    <property type="term" value="C:acrosomal membrane"/>
    <property type="evidence" value="ECO:0007669"/>
    <property type="project" value="TreeGrafter"/>
</dbReference>
<dbReference type="GO" id="GO:0086080">
    <property type="term" value="F:protein binding involved in heterotypic cell-cell adhesion"/>
    <property type="evidence" value="ECO:0007669"/>
    <property type="project" value="TreeGrafter"/>
</dbReference>
<dbReference type="InterPro" id="IPR007110">
    <property type="entry name" value="Ig-like_dom"/>
</dbReference>
<dbReference type="GO" id="GO:0007342">
    <property type="term" value="P:fusion of sperm to egg plasma membrane involved in single fertilization"/>
    <property type="evidence" value="ECO:0007669"/>
    <property type="project" value="InterPro"/>
</dbReference>
<reference evidence="5 6" key="1">
    <citation type="submission" date="2019-11" db="EMBL/GenBank/DDBJ databases">
        <authorList>
            <person name="Yang C."/>
            <person name="Li F."/>
        </authorList>
    </citation>
    <scope>NUCLEOTIDE SEQUENCE [LARGE SCALE GENOMIC DNA]</scope>
    <source>
        <strain evidence="5">KB4526</strain>
        <tissue evidence="5">Muscle</tissue>
    </source>
</reference>
<dbReference type="Proteomes" id="UP000475037">
    <property type="component" value="Unassembled WGS sequence"/>
</dbReference>
<keyword evidence="2 3" id="KW-0732">Signal</keyword>
<comment type="caution">
    <text evidence="5">The sequence shown here is derived from an EMBL/GenBank/DDBJ whole genome shotgun (WGS) entry which is preliminary data.</text>
</comment>
<dbReference type="InterPro" id="IPR032700">
    <property type="entry name" value="IZUMO1"/>
</dbReference>
<dbReference type="PROSITE" id="PS50835">
    <property type="entry name" value="IG_LIKE"/>
    <property type="match status" value="1"/>
</dbReference>
<gene>
    <name evidence="5" type="primary">Izumo1_1</name>
    <name evidence="5" type="ORF">FOF47_R17994</name>
</gene>
<dbReference type="GO" id="GO:0035036">
    <property type="term" value="P:sperm-egg recognition"/>
    <property type="evidence" value="ECO:0007669"/>
    <property type="project" value="InterPro"/>
</dbReference>
<dbReference type="GO" id="GO:0005886">
    <property type="term" value="C:plasma membrane"/>
    <property type="evidence" value="ECO:0007669"/>
    <property type="project" value="TreeGrafter"/>
</dbReference>
<evidence type="ECO:0000313" key="5">
    <source>
        <dbReference type="EMBL" id="KAF0872296.1"/>
    </source>
</evidence>
<dbReference type="Pfam" id="PF16706">
    <property type="entry name" value="Izumo-Ig"/>
    <property type="match status" value="1"/>
</dbReference>
<evidence type="ECO:0000256" key="3">
    <source>
        <dbReference type="SAM" id="SignalP"/>
    </source>
</evidence>